<organism evidence="2 3">
    <name type="scientific">Salmo trutta</name>
    <name type="common">Brown trout</name>
    <dbReference type="NCBI Taxonomy" id="8032"/>
    <lineage>
        <taxon>Eukaryota</taxon>
        <taxon>Metazoa</taxon>
        <taxon>Chordata</taxon>
        <taxon>Craniata</taxon>
        <taxon>Vertebrata</taxon>
        <taxon>Euteleostomi</taxon>
        <taxon>Actinopterygii</taxon>
        <taxon>Neopterygii</taxon>
        <taxon>Teleostei</taxon>
        <taxon>Protacanthopterygii</taxon>
        <taxon>Salmoniformes</taxon>
        <taxon>Salmonidae</taxon>
        <taxon>Salmoninae</taxon>
        <taxon>Salmo</taxon>
    </lineage>
</organism>
<name>A0A674C0P3_SALTR</name>
<dbReference type="CDD" id="cd21691">
    <property type="entry name" value="GH2-like_DHX8"/>
    <property type="match status" value="1"/>
</dbReference>
<dbReference type="Ensembl" id="ENSSTUT00000082158.1">
    <property type="protein sequence ID" value="ENSSTUP00000077137.1"/>
    <property type="gene ID" value="ENSSTUG00000033181.1"/>
</dbReference>
<accession>A0A674C0P3</accession>
<evidence type="ECO:0000313" key="2">
    <source>
        <dbReference type="Ensembl" id="ENSSTUP00000077137.1"/>
    </source>
</evidence>
<proteinExistence type="predicted"/>
<feature type="region of interest" description="Disordered" evidence="1">
    <location>
        <begin position="155"/>
        <end position="201"/>
    </location>
</feature>
<evidence type="ECO:0000313" key="3">
    <source>
        <dbReference type="Proteomes" id="UP000472277"/>
    </source>
</evidence>
<dbReference type="InterPro" id="IPR049588">
    <property type="entry name" value="DHX8_GH2-like"/>
</dbReference>
<reference evidence="2" key="2">
    <citation type="submission" date="2025-09" db="UniProtKB">
        <authorList>
            <consortium name="Ensembl"/>
        </authorList>
    </citation>
    <scope>IDENTIFICATION</scope>
</reference>
<reference evidence="2" key="1">
    <citation type="submission" date="2025-08" db="UniProtKB">
        <authorList>
            <consortium name="Ensembl"/>
        </authorList>
    </citation>
    <scope>IDENTIFICATION</scope>
</reference>
<gene>
    <name evidence="2" type="primary">DHX8</name>
    <name evidence="2" type="synonym">LOC115158379</name>
</gene>
<dbReference type="Proteomes" id="UP000472277">
    <property type="component" value="Chromosome 2"/>
</dbReference>
<dbReference type="GeneTree" id="ENSGT00940000155510"/>
<feature type="compositionally biased region" description="Low complexity" evidence="1">
    <location>
        <begin position="172"/>
        <end position="185"/>
    </location>
</feature>
<keyword evidence="3" id="KW-1185">Reference proteome</keyword>
<protein>
    <submittedName>
        <fullName evidence="2">DEAH-box helicase 8</fullName>
    </submittedName>
</protein>
<evidence type="ECO:0000256" key="1">
    <source>
        <dbReference type="SAM" id="MobiDB-lite"/>
    </source>
</evidence>
<dbReference type="AlphaFoldDB" id="A0A674C0P3"/>
<sequence>MLLFSSEHKTVSWIMSHIGDNELEQLEYLSLVSKVCTELDNHLGISDKDLAEFVISLAEKQPTFDGFKSLLLKNGAEFTDSLVGNLLRLIQTMRPPPKASTSKAFEPVVKQKSDKDKLKELFPALCRPDDPAPKAILDEDDVKIADAAMKELEMFMPSSSRRPSSKCPTPHASANRRSSSALSPSITATRSPTHGESPAPSVGARMSILYLHTKEEMDTVLYQLVEKYCGETLCLCQQASLTLIGQAGSLSTCFRHV</sequence>